<comment type="caution">
    <text evidence="1">The sequence shown here is derived from an EMBL/GenBank/DDBJ whole genome shotgun (WGS) entry which is preliminary data.</text>
</comment>
<organism evidence="1 2">
    <name type="scientific">Asbolus verrucosus</name>
    <name type="common">Desert ironclad beetle</name>
    <dbReference type="NCBI Taxonomy" id="1661398"/>
    <lineage>
        <taxon>Eukaryota</taxon>
        <taxon>Metazoa</taxon>
        <taxon>Ecdysozoa</taxon>
        <taxon>Arthropoda</taxon>
        <taxon>Hexapoda</taxon>
        <taxon>Insecta</taxon>
        <taxon>Pterygota</taxon>
        <taxon>Neoptera</taxon>
        <taxon>Endopterygota</taxon>
        <taxon>Coleoptera</taxon>
        <taxon>Polyphaga</taxon>
        <taxon>Cucujiformia</taxon>
        <taxon>Tenebrionidae</taxon>
        <taxon>Pimeliinae</taxon>
        <taxon>Asbolus</taxon>
    </lineage>
</organism>
<keyword evidence="2" id="KW-1185">Reference proteome</keyword>
<dbReference type="OrthoDB" id="8192496at2759"/>
<proteinExistence type="predicted"/>
<dbReference type="Proteomes" id="UP000292052">
    <property type="component" value="Unassembled WGS sequence"/>
</dbReference>
<evidence type="ECO:0000313" key="1">
    <source>
        <dbReference type="EMBL" id="RZC41322.1"/>
    </source>
</evidence>
<dbReference type="PANTHER" id="PTHR47326">
    <property type="entry name" value="TRANSPOSABLE ELEMENT TC3 TRANSPOSASE-LIKE PROTEIN"/>
    <property type="match status" value="1"/>
</dbReference>
<feature type="non-terminal residue" evidence="1">
    <location>
        <position position="88"/>
    </location>
</feature>
<reference evidence="1 2" key="1">
    <citation type="submission" date="2017-03" db="EMBL/GenBank/DDBJ databases">
        <title>Genome of the blue death feigning beetle - Asbolus verrucosus.</title>
        <authorList>
            <person name="Rider S.D."/>
        </authorList>
    </citation>
    <scope>NUCLEOTIDE SEQUENCE [LARGE SCALE GENOMIC DNA]</scope>
    <source>
        <strain evidence="1">Butters</strain>
        <tissue evidence="1">Head and leg muscle</tissue>
    </source>
</reference>
<feature type="non-terminal residue" evidence="1">
    <location>
        <position position="1"/>
    </location>
</feature>
<dbReference type="InterPro" id="IPR036397">
    <property type="entry name" value="RNaseH_sf"/>
</dbReference>
<dbReference type="AlphaFoldDB" id="A0A482W840"/>
<dbReference type="Gene3D" id="3.30.420.10">
    <property type="entry name" value="Ribonuclease H-like superfamily/Ribonuclease H"/>
    <property type="match status" value="1"/>
</dbReference>
<gene>
    <name evidence="1" type="ORF">BDFB_015278</name>
</gene>
<sequence>LQHSYFQQDSATAHTTLDTIAFLREFFDDRLISLHTQIEPRSLCLTVVDYFVFPYLKNSIFRTLINNLQEFQQRIVEECATIMTEMLQ</sequence>
<name>A0A482W840_ASBVE</name>
<dbReference type="GO" id="GO:0003676">
    <property type="term" value="F:nucleic acid binding"/>
    <property type="evidence" value="ECO:0007669"/>
    <property type="project" value="InterPro"/>
</dbReference>
<evidence type="ECO:0000313" key="2">
    <source>
        <dbReference type="Proteomes" id="UP000292052"/>
    </source>
</evidence>
<protein>
    <submittedName>
        <fullName evidence="1">Uncharacterized protein</fullName>
    </submittedName>
</protein>
<dbReference type="PANTHER" id="PTHR47326:SF1">
    <property type="entry name" value="HTH PSQ-TYPE DOMAIN-CONTAINING PROTEIN"/>
    <property type="match status" value="1"/>
</dbReference>
<accession>A0A482W840</accession>
<dbReference type="EMBL" id="QDEB01018334">
    <property type="protein sequence ID" value="RZC41322.1"/>
    <property type="molecule type" value="Genomic_DNA"/>
</dbReference>